<dbReference type="EMBL" id="GG662800">
    <property type="protein sequence ID" value="EAR90338.1"/>
    <property type="molecule type" value="Genomic_DNA"/>
</dbReference>
<dbReference type="KEGG" id="tet:TTHERM_00609420"/>
<evidence type="ECO:0000313" key="1">
    <source>
        <dbReference type="EMBL" id="EAR90338.1"/>
    </source>
</evidence>
<name>Q22YE7_TETTS</name>
<sequence>MKQLNNEELIIKKNILHLADFHKKSQKGERNLLNKWFQDSIKTYIFEQIASPLIAKYLNLSSSAQVKAFIHQQTEPNKPKYMGIIEQYFIQIIKYNQKDLFLQKLYEILLNPVDITQQKEKQNYNTEKIVRKQFVCFLILRYFELFGQQDIPSFYELWNICFPLEIQTKKKLSKFDKKVENKTLKFQISNEGNLNTSLKSSCDKKVENKTLKFEISNEGNLNTSLKSSSCFLNSSVFHSSLYFNPYSNIQKQQEEPSVFISSKIDGFSQSNNIQQSENLLMSYQDDLYPQNQPINNNIYEEDQYEEESMNHFLQFYYNQQATYQNQNQIPDQNIYSNNHLEHYEINYE</sequence>
<dbReference type="GeneID" id="7836558"/>
<protein>
    <submittedName>
        <fullName evidence="1">Uncharacterized protein</fullName>
    </submittedName>
</protein>
<organism evidence="1 2">
    <name type="scientific">Tetrahymena thermophila (strain SB210)</name>
    <dbReference type="NCBI Taxonomy" id="312017"/>
    <lineage>
        <taxon>Eukaryota</taxon>
        <taxon>Sar</taxon>
        <taxon>Alveolata</taxon>
        <taxon>Ciliophora</taxon>
        <taxon>Intramacronucleata</taxon>
        <taxon>Oligohymenophorea</taxon>
        <taxon>Hymenostomatida</taxon>
        <taxon>Tetrahymenina</taxon>
        <taxon>Tetrahymenidae</taxon>
        <taxon>Tetrahymena</taxon>
    </lineage>
</organism>
<keyword evidence="2" id="KW-1185">Reference proteome</keyword>
<proteinExistence type="predicted"/>
<dbReference type="AlphaFoldDB" id="Q22YE7"/>
<reference evidence="2" key="1">
    <citation type="journal article" date="2006" name="PLoS Biol.">
        <title>Macronuclear genome sequence of the ciliate Tetrahymena thermophila, a model eukaryote.</title>
        <authorList>
            <person name="Eisen J.A."/>
            <person name="Coyne R.S."/>
            <person name="Wu M."/>
            <person name="Wu D."/>
            <person name="Thiagarajan M."/>
            <person name="Wortman J.R."/>
            <person name="Badger J.H."/>
            <person name="Ren Q."/>
            <person name="Amedeo P."/>
            <person name="Jones K.M."/>
            <person name="Tallon L.J."/>
            <person name="Delcher A.L."/>
            <person name="Salzberg S.L."/>
            <person name="Silva J.C."/>
            <person name="Haas B.J."/>
            <person name="Majoros W.H."/>
            <person name="Farzad M."/>
            <person name="Carlton J.M."/>
            <person name="Smith R.K. Jr."/>
            <person name="Garg J."/>
            <person name="Pearlman R.E."/>
            <person name="Karrer K.M."/>
            <person name="Sun L."/>
            <person name="Manning G."/>
            <person name="Elde N.C."/>
            <person name="Turkewitz A.P."/>
            <person name="Asai D.J."/>
            <person name="Wilkes D.E."/>
            <person name="Wang Y."/>
            <person name="Cai H."/>
            <person name="Collins K."/>
            <person name="Stewart B.A."/>
            <person name="Lee S.R."/>
            <person name="Wilamowska K."/>
            <person name="Weinberg Z."/>
            <person name="Ruzzo W.L."/>
            <person name="Wloga D."/>
            <person name="Gaertig J."/>
            <person name="Frankel J."/>
            <person name="Tsao C.-C."/>
            <person name="Gorovsky M.A."/>
            <person name="Keeling P.J."/>
            <person name="Waller R.F."/>
            <person name="Patron N.J."/>
            <person name="Cherry J.M."/>
            <person name="Stover N.A."/>
            <person name="Krieger C.J."/>
            <person name="del Toro C."/>
            <person name="Ryder H.F."/>
            <person name="Williamson S.C."/>
            <person name="Barbeau R.A."/>
            <person name="Hamilton E.P."/>
            <person name="Orias E."/>
        </authorList>
    </citation>
    <scope>NUCLEOTIDE SEQUENCE [LARGE SCALE GENOMIC DNA]</scope>
    <source>
        <strain evidence="2">SB210</strain>
    </source>
</reference>
<dbReference type="InParanoid" id="Q22YE7"/>
<dbReference type="RefSeq" id="XP_001010583.1">
    <property type="nucleotide sequence ID" value="XM_001010583.1"/>
</dbReference>
<gene>
    <name evidence="1" type="ORF">TTHERM_00609420</name>
</gene>
<evidence type="ECO:0000313" key="2">
    <source>
        <dbReference type="Proteomes" id="UP000009168"/>
    </source>
</evidence>
<dbReference type="Proteomes" id="UP000009168">
    <property type="component" value="Unassembled WGS sequence"/>
</dbReference>
<accession>Q22YE7</accession>
<dbReference type="HOGENOM" id="CLU_065921_0_0_1"/>